<evidence type="ECO:0000313" key="3">
    <source>
        <dbReference type="Proteomes" id="UP000446658"/>
    </source>
</evidence>
<sequence>MMGASWLDLPDTSLTADSTVLYLPMPSTGFLLLWAPTHKEVHLPVQQLFKPVMANLEKSIRLCRHNEDYTHAIEQDRDEAREQLAEQLARTDRR</sequence>
<evidence type="ECO:0000313" key="2">
    <source>
        <dbReference type="EMBL" id="MTD33809.1"/>
    </source>
</evidence>
<dbReference type="RefSeq" id="WP_230370930.1">
    <property type="nucleotide sequence ID" value="NZ_WLYX01000001.1"/>
</dbReference>
<comment type="caution">
    <text evidence="2">The sequence shown here is derived from an EMBL/GenBank/DDBJ whole genome shotgun (WGS) entry which is preliminary data.</text>
</comment>
<evidence type="ECO:0000256" key="1">
    <source>
        <dbReference type="SAM" id="MobiDB-lite"/>
    </source>
</evidence>
<feature type="region of interest" description="Disordered" evidence="1">
    <location>
        <begin position="74"/>
        <end position="94"/>
    </location>
</feature>
<reference evidence="2 3" key="1">
    <citation type="submission" date="2019-11" db="EMBL/GenBank/DDBJ databases">
        <title>Draft genome sequence of Paludibacterium sp. dN18-1.</title>
        <authorList>
            <person name="Im W.-T."/>
        </authorList>
    </citation>
    <scope>NUCLEOTIDE SEQUENCE [LARGE SCALE GENOMIC DNA]</scope>
    <source>
        <strain evidence="3">dN 18-1</strain>
    </source>
</reference>
<gene>
    <name evidence="2" type="ORF">GKE73_14635</name>
</gene>
<organism evidence="2 3">
    <name type="scientific">Paludibacterium denitrificans</name>
    <dbReference type="NCBI Taxonomy" id="2675226"/>
    <lineage>
        <taxon>Bacteria</taxon>
        <taxon>Pseudomonadati</taxon>
        <taxon>Pseudomonadota</taxon>
        <taxon>Betaproteobacteria</taxon>
        <taxon>Neisseriales</taxon>
        <taxon>Chromobacteriaceae</taxon>
        <taxon>Paludibacterium</taxon>
    </lineage>
</organism>
<proteinExistence type="predicted"/>
<keyword evidence="3" id="KW-1185">Reference proteome</keyword>
<accession>A0A844GDT0</accession>
<dbReference type="EMBL" id="WLYX01000001">
    <property type="protein sequence ID" value="MTD33809.1"/>
    <property type="molecule type" value="Genomic_DNA"/>
</dbReference>
<dbReference type="AlphaFoldDB" id="A0A844GDT0"/>
<name>A0A844GDT0_9NEIS</name>
<protein>
    <submittedName>
        <fullName evidence="2">Uncharacterized protein</fullName>
    </submittedName>
</protein>
<dbReference type="Proteomes" id="UP000446658">
    <property type="component" value="Unassembled WGS sequence"/>
</dbReference>